<keyword evidence="3" id="KW-1185">Reference proteome</keyword>
<evidence type="ECO:0000313" key="3">
    <source>
        <dbReference type="Proteomes" id="UP000199062"/>
    </source>
</evidence>
<feature type="transmembrane region" description="Helical" evidence="1">
    <location>
        <begin position="36"/>
        <end position="52"/>
    </location>
</feature>
<dbReference type="Proteomes" id="UP000199062">
    <property type="component" value="Unassembled WGS sequence"/>
</dbReference>
<proteinExistence type="predicted"/>
<feature type="transmembrane region" description="Helical" evidence="1">
    <location>
        <begin position="12"/>
        <end position="30"/>
    </location>
</feature>
<keyword evidence="1" id="KW-0472">Membrane</keyword>
<dbReference type="AlphaFoldDB" id="A0A1I6K1G8"/>
<evidence type="ECO:0000313" key="2">
    <source>
        <dbReference type="EMBL" id="SFR84948.1"/>
    </source>
</evidence>
<evidence type="ECO:0000256" key="1">
    <source>
        <dbReference type="SAM" id="Phobius"/>
    </source>
</evidence>
<keyword evidence="1" id="KW-1133">Transmembrane helix</keyword>
<sequence>MYRALDRLTLEATVYLLVAGLLLIGASLAGLHGSPVVVGVLLVAAVALFAAREYVPPLGTLFSHDLQRTLRDLWIAPALAATTTAVGLGATPGELQSLGGVLGLVAMLNYFLRPVYYGAYSLVASDRERTRPENS</sequence>
<dbReference type="EMBL" id="FOZK01000001">
    <property type="protein sequence ID" value="SFR84948.1"/>
    <property type="molecule type" value="Genomic_DNA"/>
</dbReference>
<accession>A0A1I6K1G8</accession>
<organism evidence="2 3">
    <name type="scientific">Halomicrobium zhouii</name>
    <dbReference type="NCBI Taxonomy" id="767519"/>
    <lineage>
        <taxon>Archaea</taxon>
        <taxon>Methanobacteriati</taxon>
        <taxon>Methanobacteriota</taxon>
        <taxon>Stenosarchaea group</taxon>
        <taxon>Halobacteria</taxon>
        <taxon>Halobacteriales</taxon>
        <taxon>Haloarculaceae</taxon>
        <taxon>Halomicrobium</taxon>
    </lineage>
</organism>
<gene>
    <name evidence="2" type="ORF">SAMN05216559_0006</name>
</gene>
<dbReference type="OrthoDB" id="242139at2157"/>
<keyword evidence="1" id="KW-0812">Transmembrane</keyword>
<dbReference type="RefSeq" id="WP_089812683.1">
    <property type="nucleotide sequence ID" value="NZ_FOZK01000001.1"/>
</dbReference>
<protein>
    <submittedName>
        <fullName evidence="2">Uncharacterized protein</fullName>
    </submittedName>
</protein>
<feature type="transmembrane region" description="Helical" evidence="1">
    <location>
        <begin position="73"/>
        <end position="89"/>
    </location>
</feature>
<name>A0A1I6K1G8_9EURY</name>
<reference evidence="2 3" key="1">
    <citation type="submission" date="2016-10" db="EMBL/GenBank/DDBJ databases">
        <authorList>
            <person name="de Groot N.N."/>
        </authorList>
    </citation>
    <scope>NUCLEOTIDE SEQUENCE [LARGE SCALE GENOMIC DNA]</scope>
    <source>
        <strain evidence="2 3">CGMCC 1.10457</strain>
    </source>
</reference>